<dbReference type="PANTHER" id="PTHR47018">
    <property type="entry name" value="CXC DOMAIN-CONTAINING PROTEIN-RELATED"/>
    <property type="match status" value="1"/>
</dbReference>
<gene>
    <name evidence="1" type="ORF">PACLA_8A076200</name>
</gene>
<name>A0A6S7GP52_PARCT</name>
<dbReference type="OrthoDB" id="5975977at2759"/>
<dbReference type="AlphaFoldDB" id="A0A6S7GP52"/>
<reference evidence="1" key="1">
    <citation type="submission" date="2020-04" db="EMBL/GenBank/DDBJ databases">
        <authorList>
            <person name="Alioto T."/>
            <person name="Alioto T."/>
            <person name="Gomez Garrido J."/>
        </authorList>
    </citation>
    <scope>NUCLEOTIDE SEQUENCE</scope>
    <source>
        <strain evidence="1">A484AB</strain>
    </source>
</reference>
<evidence type="ECO:0000313" key="2">
    <source>
        <dbReference type="Proteomes" id="UP001152795"/>
    </source>
</evidence>
<dbReference type="PANTHER" id="PTHR47018:SF3">
    <property type="entry name" value="MYCBP-ASSOCIATED PROTEIN"/>
    <property type="match status" value="1"/>
</dbReference>
<evidence type="ECO:0000313" key="1">
    <source>
        <dbReference type="EMBL" id="CAB3991622.1"/>
    </source>
</evidence>
<keyword evidence="2" id="KW-1185">Reference proteome</keyword>
<dbReference type="EMBL" id="CACRXK020001888">
    <property type="protein sequence ID" value="CAB3991622.1"/>
    <property type="molecule type" value="Genomic_DNA"/>
</dbReference>
<proteinExistence type="predicted"/>
<organism evidence="1 2">
    <name type="scientific">Paramuricea clavata</name>
    <name type="common">Red gorgonian</name>
    <name type="synonym">Violescent sea-whip</name>
    <dbReference type="NCBI Taxonomy" id="317549"/>
    <lineage>
        <taxon>Eukaryota</taxon>
        <taxon>Metazoa</taxon>
        <taxon>Cnidaria</taxon>
        <taxon>Anthozoa</taxon>
        <taxon>Octocorallia</taxon>
        <taxon>Malacalcyonacea</taxon>
        <taxon>Plexauridae</taxon>
        <taxon>Paramuricea</taxon>
    </lineage>
</organism>
<sequence length="329" mass="36706">MIRADLRETPGYKGLDIGMHDVGDCVPESLQMFLNLLFGGERLLDDETIEEKENEVRSKALSVAQDIVYGVSNAESVLNTLDEKSGTVIPPNLVQGNFVHFSADNIHILDETLDGKNTFHATQIAAWQRGAENSSLLDGVNPSKKRSLNIPESMDKIETIVARKINPVFIKAVMTTWYDQAKDKKECKQAAKATDLAFNMLRSEGVIRSGWTEFNQSLSRGEVGDKFVHEVTKVGYMPIIQAPAHEMAMDTLYTVVKKCMHVATVLGQQYTIITVDQALYCKLVELKWAIPEYREKLVVQIGGLHISMCFLKTIGDHMKGSGLVDSWIE</sequence>
<protein>
    <submittedName>
        <fullName evidence="1">Uncharacterized protein</fullName>
    </submittedName>
</protein>
<dbReference type="Proteomes" id="UP001152795">
    <property type="component" value="Unassembled WGS sequence"/>
</dbReference>
<comment type="caution">
    <text evidence="1">The sequence shown here is derived from an EMBL/GenBank/DDBJ whole genome shotgun (WGS) entry which is preliminary data.</text>
</comment>
<accession>A0A6S7GP52</accession>